<feature type="domain" description="ABC transmembrane type-2" evidence="9">
    <location>
        <begin position="31"/>
        <end position="258"/>
    </location>
</feature>
<proteinExistence type="inferred from homology"/>
<sequence length="266" mass="30615">MSVIKELWQERKVLSLLVKRDLRVRYSQSFLGYLWTVIDPLANALIYFMIFVVIFQRSDAGHHPYFLFLLAGLLPWQWFNSAVSESMRALVTERQLVRSTKLPREIWVVRVVASKGLEFLYSLPVLALFVAVYLVTGDATLDWELVFFPVAAVMQFLLITGLGLILAPLTVMMFDIQPTVRIFLRIYFYMTPIIFNLELLEGTPDGLRWIFQINPLTGILELYRGGMFDADIRWHVVGYAAVGVALIVGLGVYVFKRLERSVLKEI</sequence>
<dbReference type="AlphaFoldDB" id="A0A1G9HEX7"/>
<feature type="transmembrane region" description="Helical" evidence="8">
    <location>
        <begin position="62"/>
        <end position="79"/>
    </location>
</feature>
<evidence type="ECO:0000256" key="2">
    <source>
        <dbReference type="ARBA" id="ARBA00007783"/>
    </source>
</evidence>
<reference evidence="10 11" key="1">
    <citation type="submission" date="2016-10" db="EMBL/GenBank/DDBJ databases">
        <authorList>
            <person name="de Groot N.N."/>
        </authorList>
    </citation>
    <scope>NUCLEOTIDE SEQUENCE [LARGE SCALE GENOMIC DNA]</scope>
    <source>
        <strain evidence="10 11">CGMCC 1.9159</strain>
    </source>
</reference>
<evidence type="ECO:0000256" key="4">
    <source>
        <dbReference type="ARBA" id="ARBA00022475"/>
    </source>
</evidence>
<dbReference type="Pfam" id="PF01061">
    <property type="entry name" value="ABC2_membrane"/>
    <property type="match status" value="1"/>
</dbReference>
<feature type="transmembrane region" description="Helical" evidence="8">
    <location>
        <begin position="30"/>
        <end position="56"/>
    </location>
</feature>
<keyword evidence="6 8" id="KW-1133">Transmembrane helix</keyword>
<dbReference type="GO" id="GO:0140359">
    <property type="term" value="F:ABC-type transporter activity"/>
    <property type="evidence" value="ECO:0007669"/>
    <property type="project" value="InterPro"/>
</dbReference>
<organism evidence="10 11">
    <name type="scientific">Tessaracoccus oleiagri</name>
    <dbReference type="NCBI Taxonomy" id="686624"/>
    <lineage>
        <taxon>Bacteria</taxon>
        <taxon>Bacillati</taxon>
        <taxon>Actinomycetota</taxon>
        <taxon>Actinomycetes</taxon>
        <taxon>Propionibacteriales</taxon>
        <taxon>Propionibacteriaceae</taxon>
        <taxon>Tessaracoccus</taxon>
    </lineage>
</organism>
<dbReference type="OrthoDB" id="9789409at2"/>
<comment type="subcellular location">
    <subcellularLocation>
        <location evidence="1 8">Cell membrane</location>
        <topology evidence="1 8">Multi-pass membrane protein</topology>
    </subcellularLocation>
</comment>
<feature type="transmembrane region" description="Helical" evidence="8">
    <location>
        <begin position="119"/>
        <end position="135"/>
    </location>
</feature>
<evidence type="ECO:0000313" key="11">
    <source>
        <dbReference type="Proteomes" id="UP000199475"/>
    </source>
</evidence>
<evidence type="ECO:0000256" key="1">
    <source>
        <dbReference type="ARBA" id="ARBA00004651"/>
    </source>
</evidence>
<name>A0A1G9HEX7_9ACTN</name>
<accession>A0A1G9HEX7</accession>
<protein>
    <recommendedName>
        <fullName evidence="8">Transport permease protein</fullName>
    </recommendedName>
</protein>
<comment type="similarity">
    <text evidence="2 8">Belongs to the ABC-2 integral membrane protein family.</text>
</comment>
<feature type="transmembrane region" description="Helical" evidence="8">
    <location>
        <begin position="232"/>
        <end position="255"/>
    </location>
</feature>
<dbReference type="InterPro" id="IPR047817">
    <property type="entry name" value="ABC2_TM_bact-type"/>
</dbReference>
<evidence type="ECO:0000256" key="8">
    <source>
        <dbReference type="RuleBase" id="RU361157"/>
    </source>
</evidence>
<evidence type="ECO:0000256" key="5">
    <source>
        <dbReference type="ARBA" id="ARBA00022692"/>
    </source>
</evidence>
<dbReference type="InterPro" id="IPR013525">
    <property type="entry name" value="ABC2_TM"/>
</dbReference>
<evidence type="ECO:0000256" key="7">
    <source>
        <dbReference type="ARBA" id="ARBA00023136"/>
    </source>
</evidence>
<keyword evidence="11" id="KW-1185">Reference proteome</keyword>
<gene>
    <name evidence="10" type="ORF">SAMN04488242_0262</name>
</gene>
<dbReference type="PROSITE" id="PS51012">
    <property type="entry name" value="ABC_TM2"/>
    <property type="match status" value="1"/>
</dbReference>
<feature type="transmembrane region" description="Helical" evidence="8">
    <location>
        <begin position="182"/>
        <end position="200"/>
    </location>
</feature>
<dbReference type="GO" id="GO:0005886">
    <property type="term" value="C:plasma membrane"/>
    <property type="evidence" value="ECO:0007669"/>
    <property type="project" value="UniProtKB-SubCell"/>
</dbReference>
<evidence type="ECO:0000313" key="10">
    <source>
        <dbReference type="EMBL" id="SDL11467.1"/>
    </source>
</evidence>
<dbReference type="STRING" id="686624.SAMN04488242_0262"/>
<evidence type="ECO:0000259" key="9">
    <source>
        <dbReference type="PROSITE" id="PS51012"/>
    </source>
</evidence>
<dbReference type="PANTHER" id="PTHR30413:SF10">
    <property type="entry name" value="CAPSULE POLYSACCHARIDE EXPORT INNER-MEMBRANE PROTEIN CTRC"/>
    <property type="match status" value="1"/>
</dbReference>
<evidence type="ECO:0000256" key="6">
    <source>
        <dbReference type="ARBA" id="ARBA00022989"/>
    </source>
</evidence>
<keyword evidence="5 8" id="KW-0812">Transmembrane</keyword>
<dbReference type="RefSeq" id="WP_093248229.1">
    <property type="nucleotide sequence ID" value="NZ_FNGP01000001.1"/>
</dbReference>
<feature type="transmembrane region" description="Helical" evidence="8">
    <location>
        <begin position="147"/>
        <end position="170"/>
    </location>
</feature>
<keyword evidence="4 8" id="KW-1003">Cell membrane</keyword>
<keyword evidence="7 8" id="KW-0472">Membrane</keyword>
<dbReference type="GO" id="GO:0015920">
    <property type="term" value="P:lipopolysaccharide transport"/>
    <property type="evidence" value="ECO:0007669"/>
    <property type="project" value="TreeGrafter"/>
</dbReference>
<evidence type="ECO:0000256" key="3">
    <source>
        <dbReference type="ARBA" id="ARBA00022448"/>
    </source>
</evidence>
<dbReference type="EMBL" id="FNGP01000001">
    <property type="protein sequence ID" value="SDL11467.1"/>
    <property type="molecule type" value="Genomic_DNA"/>
</dbReference>
<dbReference type="PANTHER" id="PTHR30413">
    <property type="entry name" value="INNER MEMBRANE TRANSPORT PERMEASE"/>
    <property type="match status" value="1"/>
</dbReference>
<keyword evidence="3 8" id="KW-0813">Transport</keyword>
<dbReference type="Proteomes" id="UP000199475">
    <property type="component" value="Unassembled WGS sequence"/>
</dbReference>